<protein>
    <submittedName>
        <fullName evidence="3">Acetyltransferase</fullName>
    </submittedName>
</protein>
<evidence type="ECO:0000256" key="2">
    <source>
        <dbReference type="ARBA" id="ARBA00022737"/>
    </source>
</evidence>
<dbReference type="AlphaFoldDB" id="A0A1G2EAQ4"/>
<dbReference type="Proteomes" id="UP000176406">
    <property type="component" value="Unassembled WGS sequence"/>
</dbReference>
<dbReference type="CDD" id="cd04647">
    <property type="entry name" value="LbH_MAT_like"/>
    <property type="match status" value="1"/>
</dbReference>
<dbReference type="SUPFAM" id="SSF51161">
    <property type="entry name" value="Trimeric LpxA-like enzymes"/>
    <property type="match status" value="1"/>
</dbReference>
<dbReference type="InterPro" id="IPR011004">
    <property type="entry name" value="Trimer_LpxA-like_sf"/>
</dbReference>
<evidence type="ECO:0000256" key="1">
    <source>
        <dbReference type="ARBA" id="ARBA00022679"/>
    </source>
</evidence>
<keyword evidence="2" id="KW-0677">Repeat</keyword>
<comment type="caution">
    <text evidence="3">The sequence shown here is derived from an EMBL/GenBank/DDBJ whole genome shotgun (WGS) entry which is preliminary data.</text>
</comment>
<dbReference type="PANTHER" id="PTHR43300">
    <property type="entry name" value="ACETYLTRANSFERASE"/>
    <property type="match status" value="1"/>
</dbReference>
<dbReference type="Gene3D" id="2.160.10.10">
    <property type="entry name" value="Hexapeptide repeat proteins"/>
    <property type="match status" value="1"/>
</dbReference>
<dbReference type="Pfam" id="PF00132">
    <property type="entry name" value="Hexapep"/>
    <property type="match status" value="1"/>
</dbReference>
<dbReference type="PROSITE" id="PS00101">
    <property type="entry name" value="HEXAPEP_TRANSFERASES"/>
    <property type="match status" value="1"/>
</dbReference>
<evidence type="ECO:0000313" key="3">
    <source>
        <dbReference type="EMBL" id="OGZ22934.1"/>
    </source>
</evidence>
<gene>
    <name evidence="3" type="ORF">A3A08_02705</name>
</gene>
<proteinExistence type="predicted"/>
<accession>A0A1G2EAQ4</accession>
<evidence type="ECO:0000313" key="4">
    <source>
        <dbReference type="Proteomes" id="UP000176406"/>
    </source>
</evidence>
<dbReference type="EMBL" id="MHMG01000031">
    <property type="protein sequence ID" value="OGZ22934.1"/>
    <property type="molecule type" value="Genomic_DNA"/>
</dbReference>
<dbReference type="GO" id="GO:0016740">
    <property type="term" value="F:transferase activity"/>
    <property type="evidence" value="ECO:0007669"/>
    <property type="project" value="UniProtKB-KW"/>
</dbReference>
<keyword evidence="1 3" id="KW-0808">Transferase</keyword>
<dbReference type="InterPro" id="IPR050179">
    <property type="entry name" value="Trans_hexapeptide_repeat"/>
</dbReference>
<dbReference type="InterPro" id="IPR001451">
    <property type="entry name" value="Hexapep"/>
</dbReference>
<sequence length="136" mass="15182">MKSRFKNWKKPKIEEGKLTEYNWLVQNKKGLNLGRKTDIGAFTYINAKNGVIIEDFVQIGAHCSIYSVSTIDNKEGKVALKKNCKVGAHSMIMPGVVIGENSIVGAFSFVNKDIPKNTLAYGIPVEIIRKLIKKEL</sequence>
<name>A0A1G2EAQ4_9BACT</name>
<organism evidence="3 4">
    <name type="scientific">Candidatus Nealsonbacteria bacterium RIFCSPLOWO2_01_FULL_41_9</name>
    <dbReference type="NCBI Taxonomy" id="1801671"/>
    <lineage>
        <taxon>Bacteria</taxon>
        <taxon>Candidatus Nealsoniibacteriota</taxon>
    </lineage>
</organism>
<reference evidence="3 4" key="1">
    <citation type="journal article" date="2016" name="Nat. Commun.">
        <title>Thousands of microbial genomes shed light on interconnected biogeochemical processes in an aquifer system.</title>
        <authorList>
            <person name="Anantharaman K."/>
            <person name="Brown C.T."/>
            <person name="Hug L.A."/>
            <person name="Sharon I."/>
            <person name="Castelle C.J."/>
            <person name="Probst A.J."/>
            <person name="Thomas B.C."/>
            <person name="Singh A."/>
            <person name="Wilkins M.J."/>
            <person name="Karaoz U."/>
            <person name="Brodie E.L."/>
            <person name="Williams K.H."/>
            <person name="Hubbard S.S."/>
            <person name="Banfield J.F."/>
        </authorList>
    </citation>
    <scope>NUCLEOTIDE SEQUENCE [LARGE SCALE GENOMIC DNA]</scope>
</reference>
<dbReference type="InterPro" id="IPR018357">
    <property type="entry name" value="Hexapep_transf_CS"/>
</dbReference>